<evidence type="ECO:0000256" key="8">
    <source>
        <dbReference type="SAM" id="Phobius"/>
    </source>
</evidence>
<protein>
    <recommendedName>
        <fullName evidence="9">Phosphotransferase system EIIC domain-containing protein</fullName>
    </recommendedName>
</protein>
<feature type="transmembrane region" description="Helical" evidence="8">
    <location>
        <begin position="50"/>
        <end position="68"/>
    </location>
</feature>
<feature type="domain" description="Phosphotransferase system EIIC" evidence="9">
    <location>
        <begin position="15"/>
        <end position="339"/>
    </location>
</feature>
<organism evidence="10 11">
    <name type="scientific">Bacillus oleivorans</name>
    <dbReference type="NCBI Taxonomy" id="1448271"/>
    <lineage>
        <taxon>Bacteria</taxon>
        <taxon>Bacillati</taxon>
        <taxon>Bacillota</taxon>
        <taxon>Bacilli</taxon>
        <taxon>Bacillales</taxon>
        <taxon>Bacillaceae</taxon>
        <taxon>Bacillus</taxon>
    </lineage>
</organism>
<keyword evidence="6 8" id="KW-1133">Transmembrane helix</keyword>
<evidence type="ECO:0000256" key="1">
    <source>
        <dbReference type="ARBA" id="ARBA00004651"/>
    </source>
</evidence>
<evidence type="ECO:0000256" key="6">
    <source>
        <dbReference type="ARBA" id="ARBA00022989"/>
    </source>
</evidence>
<dbReference type="GO" id="GO:0008982">
    <property type="term" value="F:protein-N(PI)-phosphohistidine-sugar phosphotransferase activity"/>
    <property type="evidence" value="ECO:0007669"/>
    <property type="project" value="InterPro"/>
</dbReference>
<feature type="transmembrane region" description="Helical" evidence="8">
    <location>
        <begin position="132"/>
        <end position="157"/>
    </location>
</feature>
<dbReference type="GO" id="GO:0005886">
    <property type="term" value="C:plasma membrane"/>
    <property type="evidence" value="ECO:0007669"/>
    <property type="project" value="UniProtKB-SubCell"/>
</dbReference>
<dbReference type="GO" id="GO:0009401">
    <property type="term" value="P:phosphoenolpyruvate-dependent sugar phosphotransferase system"/>
    <property type="evidence" value="ECO:0007669"/>
    <property type="project" value="InterPro"/>
</dbReference>
<dbReference type="Pfam" id="PF13303">
    <property type="entry name" value="PTS_EIIC_2"/>
    <property type="match status" value="1"/>
</dbReference>
<feature type="transmembrane region" description="Helical" evidence="8">
    <location>
        <begin position="99"/>
        <end position="120"/>
    </location>
</feature>
<evidence type="ECO:0000256" key="7">
    <source>
        <dbReference type="ARBA" id="ARBA00023136"/>
    </source>
</evidence>
<evidence type="ECO:0000256" key="3">
    <source>
        <dbReference type="ARBA" id="ARBA00022475"/>
    </source>
</evidence>
<gene>
    <name evidence="10" type="ORF">SAMN05877753_104327</name>
</gene>
<keyword evidence="11" id="KW-1185">Reference proteome</keyword>
<reference evidence="10 11" key="1">
    <citation type="submission" date="2017-08" db="EMBL/GenBank/DDBJ databases">
        <authorList>
            <person name="de Groot N.N."/>
        </authorList>
    </citation>
    <scope>NUCLEOTIDE SEQUENCE [LARGE SCALE GENOMIC DNA]</scope>
    <source>
        <strain evidence="10 11">JC228</strain>
    </source>
</reference>
<evidence type="ECO:0000256" key="5">
    <source>
        <dbReference type="ARBA" id="ARBA00022692"/>
    </source>
</evidence>
<name>A0A285CUN3_9BACI</name>
<keyword evidence="3" id="KW-1003">Cell membrane</keyword>
<keyword evidence="4" id="KW-0762">Sugar transport</keyword>
<evidence type="ECO:0000259" key="9">
    <source>
        <dbReference type="Pfam" id="PF13303"/>
    </source>
</evidence>
<proteinExistence type="predicted"/>
<keyword evidence="2" id="KW-0813">Transport</keyword>
<feature type="transmembrane region" description="Helical" evidence="8">
    <location>
        <begin position="255"/>
        <end position="274"/>
    </location>
</feature>
<feature type="transmembrane region" description="Helical" evidence="8">
    <location>
        <begin position="305"/>
        <end position="327"/>
    </location>
</feature>
<dbReference type="Proteomes" id="UP000219546">
    <property type="component" value="Unassembled WGS sequence"/>
</dbReference>
<feature type="transmembrane region" description="Helical" evidence="8">
    <location>
        <begin position="177"/>
        <end position="200"/>
    </location>
</feature>
<dbReference type="AlphaFoldDB" id="A0A285CUN3"/>
<accession>A0A285CUN3</accession>
<evidence type="ECO:0000256" key="4">
    <source>
        <dbReference type="ARBA" id="ARBA00022597"/>
    </source>
</evidence>
<comment type="subcellular location">
    <subcellularLocation>
        <location evidence="1">Cell membrane</location>
        <topology evidence="1">Multi-pass membrane protein</topology>
    </subcellularLocation>
</comment>
<keyword evidence="7 8" id="KW-0472">Membrane</keyword>
<keyword evidence="5 8" id="KW-0812">Transmembrane</keyword>
<sequence length="343" mass="35599">MMKQSTKEYLVDRAYKASQGLANAVLVTLGIGLLIESFGTFTGWEGFNTIGKATQLMLAPAIGAGIAYQLGGNTLVIFSAMASSSIGASAVRLTEDGGVTLVTGQPLSAVLAALIATWVGKRVTGKTKLDMMAIPFAAVLAGGVSGVFLAMITTPLLEWLSAQIAASVEGSPLLGPMVISLVWSIFLMSPASSAAIAIALQLDPVSSAAALIGCTAQFAGFTAMSLRQNDIGANIAQSLITPKVQFPNIVKNPRLVIPPFIAAVVCAPIATMIFNLQVPYQLAGLGLNSLIAPINILANQGAVVFSIYIAVGVILPIIISLAIYQGLKVIGWVKKEDLRMVVQ</sequence>
<evidence type="ECO:0000313" key="11">
    <source>
        <dbReference type="Proteomes" id="UP000219546"/>
    </source>
</evidence>
<dbReference type="InterPro" id="IPR003352">
    <property type="entry name" value="PTS_EIIC"/>
</dbReference>
<evidence type="ECO:0000256" key="2">
    <source>
        <dbReference type="ARBA" id="ARBA00022448"/>
    </source>
</evidence>
<evidence type="ECO:0000313" key="10">
    <source>
        <dbReference type="EMBL" id="SNX70758.1"/>
    </source>
</evidence>
<feature type="transmembrane region" description="Helical" evidence="8">
    <location>
        <begin position="21"/>
        <end position="44"/>
    </location>
</feature>
<dbReference type="EMBL" id="OAOP01000004">
    <property type="protein sequence ID" value="SNX70758.1"/>
    <property type="molecule type" value="Genomic_DNA"/>
</dbReference>